<comment type="caution">
    <text evidence="1">The sequence shown here is derived from an EMBL/GenBank/DDBJ whole genome shotgun (WGS) entry which is preliminary data.</text>
</comment>
<dbReference type="EMBL" id="BAAATJ010000019">
    <property type="protein sequence ID" value="GAA2407430.1"/>
    <property type="molecule type" value="Genomic_DNA"/>
</dbReference>
<keyword evidence="2" id="KW-1185">Reference proteome</keyword>
<accession>A0ABP5VQE7</accession>
<reference evidence="2" key="1">
    <citation type="journal article" date="2019" name="Int. J. Syst. Evol. Microbiol.">
        <title>The Global Catalogue of Microorganisms (GCM) 10K type strain sequencing project: providing services to taxonomists for standard genome sequencing and annotation.</title>
        <authorList>
            <consortium name="The Broad Institute Genomics Platform"/>
            <consortium name="The Broad Institute Genome Sequencing Center for Infectious Disease"/>
            <person name="Wu L."/>
            <person name="Ma J."/>
        </authorList>
    </citation>
    <scope>NUCLEOTIDE SEQUENCE [LARGE SCALE GENOMIC DNA]</scope>
    <source>
        <strain evidence="2">JCM 6921</strain>
    </source>
</reference>
<dbReference type="RefSeq" id="WP_344632395.1">
    <property type="nucleotide sequence ID" value="NZ_BAAATJ010000019.1"/>
</dbReference>
<sequence>MTAHEIPAPMRALLAAVLEAIDLPYPATVGDSERYHDVLERRVAHVAIALRGVLHDRPLMGSEWEAEYLRERLAEHPPTGYRHVGGEGQ</sequence>
<dbReference type="Proteomes" id="UP001500058">
    <property type="component" value="Unassembled WGS sequence"/>
</dbReference>
<proteinExistence type="predicted"/>
<evidence type="ECO:0000313" key="1">
    <source>
        <dbReference type="EMBL" id="GAA2407430.1"/>
    </source>
</evidence>
<organism evidence="1 2">
    <name type="scientific">Streptomyces glaucosporus</name>
    <dbReference type="NCBI Taxonomy" id="284044"/>
    <lineage>
        <taxon>Bacteria</taxon>
        <taxon>Bacillati</taxon>
        <taxon>Actinomycetota</taxon>
        <taxon>Actinomycetes</taxon>
        <taxon>Kitasatosporales</taxon>
        <taxon>Streptomycetaceae</taxon>
        <taxon>Streptomyces</taxon>
    </lineage>
</organism>
<name>A0ABP5VQE7_9ACTN</name>
<evidence type="ECO:0000313" key="2">
    <source>
        <dbReference type="Proteomes" id="UP001500058"/>
    </source>
</evidence>
<protein>
    <submittedName>
        <fullName evidence="1">Uncharacterized protein</fullName>
    </submittedName>
</protein>
<gene>
    <name evidence="1" type="ORF">GCM10010420_39410</name>
</gene>